<name>A0A5S5C913_9BACL</name>
<dbReference type="AlphaFoldDB" id="A0A5S5C913"/>
<feature type="domain" description="Copper amine oxidase-like N-terminal" evidence="1">
    <location>
        <begin position="12"/>
        <end position="118"/>
    </location>
</feature>
<dbReference type="InterPro" id="IPR036582">
    <property type="entry name" value="Mao_N_sf"/>
</dbReference>
<accession>A0A5S5C913</accession>
<dbReference type="Gene3D" id="3.30.457.10">
    <property type="entry name" value="Copper amine oxidase-like, N-terminal domain"/>
    <property type="match status" value="1"/>
</dbReference>
<evidence type="ECO:0000313" key="2">
    <source>
        <dbReference type="EMBL" id="TYP74473.1"/>
    </source>
</evidence>
<dbReference type="Proteomes" id="UP000323257">
    <property type="component" value="Unassembled WGS sequence"/>
</dbReference>
<gene>
    <name evidence="2" type="ORF">BCM02_10517</name>
</gene>
<dbReference type="Pfam" id="PF07833">
    <property type="entry name" value="Cu_amine_oxidN1"/>
    <property type="match status" value="1"/>
</dbReference>
<dbReference type="RefSeq" id="WP_187434212.1">
    <property type="nucleotide sequence ID" value="NZ_VNHS01000005.1"/>
</dbReference>
<keyword evidence="3" id="KW-1185">Reference proteome</keyword>
<evidence type="ECO:0000313" key="3">
    <source>
        <dbReference type="Proteomes" id="UP000323257"/>
    </source>
</evidence>
<sequence length="123" mass="13072">MPIRVSRPIEIQVDGRAVEVAASALSVNGTTLVPIRVAEALGAQVSWQSETHTVKLIKDGRTILLDAEQGTATIDGAKVPLPAKPLVAAESVLIPLRFVSEAFGAKVDWNAETYTVEIVLASR</sequence>
<dbReference type="EMBL" id="VNHS01000005">
    <property type="protein sequence ID" value="TYP74473.1"/>
    <property type="molecule type" value="Genomic_DNA"/>
</dbReference>
<comment type="caution">
    <text evidence="2">The sequence shown here is derived from an EMBL/GenBank/DDBJ whole genome shotgun (WGS) entry which is preliminary data.</text>
</comment>
<reference evidence="2 3" key="1">
    <citation type="submission" date="2019-07" db="EMBL/GenBank/DDBJ databases">
        <title>Genomic Encyclopedia of Type Strains, Phase III (KMG-III): the genomes of soil and plant-associated and newly described type strains.</title>
        <authorList>
            <person name="Whitman W."/>
        </authorList>
    </citation>
    <scope>NUCLEOTIDE SEQUENCE [LARGE SCALE GENOMIC DNA]</scope>
    <source>
        <strain evidence="2 3">BL24</strain>
    </source>
</reference>
<dbReference type="InterPro" id="IPR012854">
    <property type="entry name" value="Cu_amine_oxidase-like_N"/>
</dbReference>
<evidence type="ECO:0000259" key="1">
    <source>
        <dbReference type="Pfam" id="PF07833"/>
    </source>
</evidence>
<protein>
    <submittedName>
        <fullName evidence="2">G-D-glutamyl-meso-diaminopimelate peptidase</fullName>
    </submittedName>
</protein>
<proteinExistence type="predicted"/>
<dbReference type="SUPFAM" id="SSF55383">
    <property type="entry name" value="Copper amine oxidase, domain N"/>
    <property type="match status" value="1"/>
</dbReference>
<organism evidence="2 3">
    <name type="scientific">Paenibacillus methanolicus</name>
    <dbReference type="NCBI Taxonomy" id="582686"/>
    <lineage>
        <taxon>Bacteria</taxon>
        <taxon>Bacillati</taxon>
        <taxon>Bacillota</taxon>
        <taxon>Bacilli</taxon>
        <taxon>Bacillales</taxon>
        <taxon>Paenibacillaceae</taxon>
        <taxon>Paenibacillus</taxon>
    </lineage>
</organism>